<dbReference type="Proteomes" id="UP000223968">
    <property type="component" value="Unassembled WGS sequence"/>
</dbReference>
<accession>A0A2B7WQ33</accession>
<keyword evidence="3" id="KW-1185">Reference proteome</keyword>
<dbReference type="OrthoDB" id="448496at2759"/>
<comment type="caution">
    <text evidence="2">The sequence shown here is derived from an EMBL/GenBank/DDBJ whole genome shotgun (WGS) entry which is preliminary data.</text>
</comment>
<dbReference type="SMART" id="SM00852">
    <property type="entry name" value="MoCF_biosynth"/>
    <property type="match status" value="1"/>
</dbReference>
<dbReference type="GO" id="GO:0047884">
    <property type="term" value="F:FAD diphosphatase activity"/>
    <property type="evidence" value="ECO:0007669"/>
    <property type="project" value="TreeGrafter"/>
</dbReference>
<dbReference type="PANTHER" id="PTHR47675:SF1">
    <property type="entry name" value="MOLYBDOPTERIN BINDING DOMAIN PROTEIN (AFU_ORTHOLOGUE AFUA_5G11210)"/>
    <property type="match status" value="1"/>
</dbReference>
<dbReference type="AlphaFoldDB" id="A0A2B7WQ33"/>
<evidence type="ECO:0000313" key="2">
    <source>
        <dbReference type="EMBL" id="PGG98610.1"/>
    </source>
</evidence>
<organism evidence="2 3">
    <name type="scientific">Helicocarpus griseus UAMH5409</name>
    <dbReference type="NCBI Taxonomy" id="1447875"/>
    <lineage>
        <taxon>Eukaryota</taxon>
        <taxon>Fungi</taxon>
        <taxon>Dikarya</taxon>
        <taxon>Ascomycota</taxon>
        <taxon>Pezizomycotina</taxon>
        <taxon>Eurotiomycetes</taxon>
        <taxon>Eurotiomycetidae</taxon>
        <taxon>Onygenales</taxon>
        <taxon>Ajellomycetaceae</taxon>
        <taxon>Helicocarpus</taxon>
    </lineage>
</organism>
<dbReference type="EMBL" id="PDNB01000221">
    <property type="protein sequence ID" value="PGG98610.1"/>
    <property type="molecule type" value="Genomic_DNA"/>
</dbReference>
<name>A0A2B7WQ33_9EURO</name>
<dbReference type="PANTHER" id="PTHR47675">
    <property type="entry name" value="MOLYBDOPTERIN BINDING DOMAIN PROTEIN (AFU_ORTHOLOGUE AFUA_5G11210)"/>
    <property type="match status" value="1"/>
</dbReference>
<sequence length="402" mass="44721">MFGRVNQLVRHLSRPHPNYVHLSAVAAAAARTPRPASPMTSSTETALANSKRTIHTAACLIIGDEVLGGKTVDTNSAFFAKYCFSIGVLLKRVEVIADDESEIIEAVRRMSERYDLVVTSGGIGPTALPTFSIIACFNAYVAPALNRCLVTALATRRTYISQALLTFWGMGAECGGIQIFREVFPRCPPSAILNSHDDITYQSIARAFGLKLKLHEEALARMRKLSKPQQAQRDFDWDTPSPALTARLRMVQIPTDDNIPLKDQALFVADDLWVPVSVVNGNIYILPGVPRLFERLCNELKPILLPRLFDKQGKPIHRFLFATPLYESTIAPYLTELAAKAEPRGVKVGSYPRWGKKRNTVTLVGTDLEFMESLVAEVEKNVEGRRVMREDEDDPPEEENVK</sequence>
<dbReference type="SUPFAM" id="SSF53218">
    <property type="entry name" value="Molybdenum cofactor biosynthesis proteins"/>
    <property type="match status" value="2"/>
</dbReference>
<dbReference type="InterPro" id="IPR056596">
    <property type="entry name" value="FLAD1_M"/>
</dbReference>
<evidence type="ECO:0000313" key="3">
    <source>
        <dbReference type="Proteomes" id="UP000223968"/>
    </source>
</evidence>
<protein>
    <recommendedName>
        <fullName evidence="1">MoaB/Mog domain-containing protein</fullName>
    </recommendedName>
</protein>
<dbReference type="GO" id="GO:0042726">
    <property type="term" value="P:flavin-containing compound metabolic process"/>
    <property type="evidence" value="ECO:0007669"/>
    <property type="project" value="TreeGrafter"/>
</dbReference>
<dbReference type="Pfam" id="PF24102">
    <property type="entry name" value="FLAD1_M"/>
    <property type="match status" value="1"/>
</dbReference>
<feature type="domain" description="MoaB/Mog" evidence="1">
    <location>
        <begin position="58"/>
        <end position="307"/>
    </location>
</feature>
<dbReference type="InterPro" id="IPR036425">
    <property type="entry name" value="MoaB/Mog-like_dom_sf"/>
</dbReference>
<proteinExistence type="predicted"/>
<evidence type="ECO:0000259" key="1">
    <source>
        <dbReference type="SMART" id="SM00852"/>
    </source>
</evidence>
<dbReference type="CDD" id="cd00885">
    <property type="entry name" value="cinA"/>
    <property type="match status" value="1"/>
</dbReference>
<dbReference type="Gene3D" id="3.40.980.10">
    <property type="entry name" value="MoaB/Mog-like domain"/>
    <property type="match status" value="2"/>
</dbReference>
<reference evidence="2 3" key="1">
    <citation type="submission" date="2017-10" db="EMBL/GenBank/DDBJ databases">
        <title>Comparative genomics in systemic dimorphic fungi from Ajellomycetaceae.</title>
        <authorList>
            <person name="Munoz J.F."/>
            <person name="Mcewen J.G."/>
            <person name="Clay O.K."/>
            <person name="Cuomo C.A."/>
        </authorList>
    </citation>
    <scope>NUCLEOTIDE SEQUENCE [LARGE SCALE GENOMIC DNA]</scope>
    <source>
        <strain evidence="2 3">UAMH5409</strain>
    </source>
</reference>
<gene>
    <name evidence="2" type="ORF">AJ79_08814</name>
</gene>
<dbReference type="Pfam" id="PF00994">
    <property type="entry name" value="MoCF_biosynth"/>
    <property type="match status" value="1"/>
</dbReference>
<dbReference type="InterPro" id="IPR001453">
    <property type="entry name" value="MoaB/Mog_dom"/>
</dbReference>
<dbReference type="STRING" id="1447875.A0A2B7WQ33"/>